<accession>A0A2Z6T792</accession>
<comment type="caution">
    <text evidence="1">The sequence shown here is derived from an EMBL/GenBank/DDBJ whole genome shotgun (WGS) entry which is preliminary data.</text>
</comment>
<evidence type="ECO:0000313" key="2">
    <source>
        <dbReference type="Proteomes" id="UP000257317"/>
    </source>
</evidence>
<organism evidence="1 2">
    <name type="scientific">Lactobacillus rodentium</name>
    <dbReference type="NCBI Taxonomy" id="947835"/>
    <lineage>
        <taxon>Bacteria</taxon>
        <taxon>Bacillati</taxon>
        <taxon>Bacillota</taxon>
        <taxon>Bacilli</taxon>
        <taxon>Lactobacillales</taxon>
        <taxon>Lactobacillaceae</taxon>
        <taxon>Lactobacillus</taxon>
    </lineage>
</organism>
<keyword evidence="2" id="KW-1185">Reference proteome</keyword>
<dbReference type="RefSeq" id="WP_117117818.1">
    <property type="nucleotide sequence ID" value="NZ_BFBY01000002.1"/>
</dbReference>
<evidence type="ECO:0000313" key="1">
    <source>
        <dbReference type="EMBL" id="GBG04471.1"/>
    </source>
</evidence>
<proteinExistence type="predicted"/>
<dbReference type="OrthoDB" id="2187503at2"/>
<dbReference type="Proteomes" id="UP000257317">
    <property type="component" value="Unassembled WGS sequence"/>
</dbReference>
<reference evidence="2" key="1">
    <citation type="submission" date="2018-03" db="EMBL/GenBank/DDBJ databases">
        <title>New taxa in the Lactobacillus gasseri group.</title>
        <authorList>
            <person name="Tanizawa Y."/>
            <person name="Tohno M."/>
            <person name="Endo A."/>
            <person name="Arita M."/>
        </authorList>
    </citation>
    <scope>NUCLEOTIDE SEQUENCE [LARGE SCALE GENOMIC DNA]</scope>
    <source>
        <strain evidence="2">DSM 24759</strain>
    </source>
</reference>
<dbReference type="AlphaFoldDB" id="A0A2Z6T792"/>
<dbReference type="EMBL" id="BFBY01000002">
    <property type="protein sequence ID" value="GBG04471.1"/>
    <property type="molecule type" value="Genomic_DNA"/>
</dbReference>
<sequence length="147" mass="17087">MDLISVHVEDMMTIEKHLKGEQFADLVEDISQLTFGEGVYQIGPTIISIPTEHFFDKEIDFKAYVPVSQEVEVEGSEFSWQNVLDIPKAISSEMKFNDQVSEEFRKLRQYLDDNNKPVPERIFLILTPVYTDYWVNIVVPLEDVVEE</sequence>
<gene>
    <name evidence="1" type="ORF">LrDSM24759_03850</name>
</gene>
<protein>
    <submittedName>
        <fullName evidence="1">Uncharacterized protein</fullName>
    </submittedName>
</protein>
<name>A0A2Z6T792_9LACO</name>